<reference evidence="2" key="1">
    <citation type="journal article" date="2019" name="Int. J. Syst. Evol. Microbiol.">
        <title>The Global Catalogue of Microorganisms (GCM) 10K type strain sequencing project: providing services to taxonomists for standard genome sequencing and annotation.</title>
        <authorList>
            <consortium name="The Broad Institute Genomics Platform"/>
            <consortium name="The Broad Institute Genome Sequencing Center for Infectious Disease"/>
            <person name="Wu L."/>
            <person name="Ma J."/>
        </authorList>
    </citation>
    <scope>NUCLEOTIDE SEQUENCE [LARGE SCALE GENOMIC DNA]</scope>
    <source>
        <strain evidence="2">CCUG 58938</strain>
    </source>
</reference>
<name>A0ABW3JY41_9BACT</name>
<sequence>MKRFKKEEVGEVFQQLYDSEINIYLDSFYDEGYDIKFPSINVVNNKKITDAIKEDKVMSFPTFVIPNDIDSRKIEDVVSVLAMGATISYPKSRFTKWYKSLK</sequence>
<comment type="caution">
    <text evidence="1">The sequence shown here is derived from an EMBL/GenBank/DDBJ whole genome shotgun (WGS) entry which is preliminary data.</text>
</comment>
<protein>
    <recommendedName>
        <fullName evidence="3">Thioredoxin</fullName>
    </recommendedName>
</protein>
<evidence type="ECO:0008006" key="3">
    <source>
        <dbReference type="Google" id="ProtNLM"/>
    </source>
</evidence>
<gene>
    <name evidence="1" type="ORF">ACFQ21_00245</name>
</gene>
<dbReference type="RefSeq" id="WP_377573146.1">
    <property type="nucleotide sequence ID" value="NZ_JBHTKA010000001.1"/>
</dbReference>
<dbReference type="Proteomes" id="UP001597112">
    <property type="component" value="Unassembled WGS sequence"/>
</dbReference>
<organism evidence="1 2">
    <name type="scientific">Ohtaekwangia kribbensis</name>
    <dbReference type="NCBI Taxonomy" id="688913"/>
    <lineage>
        <taxon>Bacteria</taxon>
        <taxon>Pseudomonadati</taxon>
        <taxon>Bacteroidota</taxon>
        <taxon>Cytophagia</taxon>
        <taxon>Cytophagales</taxon>
        <taxon>Fulvivirgaceae</taxon>
        <taxon>Ohtaekwangia</taxon>
    </lineage>
</organism>
<evidence type="ECO:0000313" key="1">
    <source>
        <dbReference type="EMBL" id="MFD0997707.1"/>
    </source>
</evidence>
<accession>A0ABW3JY41</accession>
<keyword evidence="2" id="KW-1185">Reference proteome</keyword>
<proteinExistence type="predicted"/>
<dbReference type="EMBL" id="JBHTKA010000001">
    <property type="protein sequence ID" value="MFD0997707.1"/>
    <property type="molecule type" value="Genomic_DNA"/>
</dbReference>
<evidence type="ECO:0000313" key="2">
    <source>
        <dbReference type="Proteomes" id="UP001597112"/>
    </source>
</evidence>